<organism evidence="2 3">
    <name type="scientific">Aspergillus phoenicis ATCC 13157</name>
    <dbReference type="NCBI Taxonomy" id="1353007"/>
    <lineage>
        <taxon>Eukaryota</taxon>
        <taxon>Fungi</taxon>
        <taxon>Dikarya</taxon>
        <taxon>Ascomycota</taxon>
        <taxon>Pezizomycotina</taxon>
        <taxon>Eurotiomycetes</taxon>
        <taxon>Eurotiomycetidae</taxon>
        <taxon>Eurotiales</taxon>
        <taxon>Aspergillaceae</taxon>
        <taxon>Aspergillus</taxon>
    </lineage>
</organism>
<feature type="signal peptide" evidence="1">
    <location>
        <begin position="1"/>
        <end position="26"/>
    </location>
</feature>
<dbReference type="EMBL" id="KZ851874">
    <property type="protein sequence ID" value="RDK37026.1"/>
    <property type="molecule type" value="Genomic_DNA"/>
</dbReference>
<keyword evidence="1" id="KW-0732">Signal</keyword>
<name>A0A370P574_ASPPH</name>
<protein>
    <submittedName>
        <fullName evidence="2">Uncharacterized protein</fullName>
    </submittedName>
</protein>
<evidence type="ECO:0000313" key="3">
    <source>
        <dbReference type="Proteomes" id="UP000254937"/>
    </source>
</evidence>
<dbReference type="Proteomes" id="UP000254937">
    <property type="component" value="Unassembled WGS sequence"/>
</dbReference>
<feature type="chain" id="PRO_5016587691" evidence="1">
    <location>
        <begin position="27"/>
        <end position="68"/>
    </location>
</feature>
<proteinExistence type="predicted"/>
<sequence length="68" mass="7499">MPASDKKKRALKIAFLTLLWVHFAGKLDEISGEADDSDADEDETIALTDASDEMMIKAMEAATRLLDE</sequence>
<gene>
    <name evidence="2" type="ORF">M752DRAFT_279992</name>
</gene>
<reference evidence="2 3" key="1">
    <citation type="submission" date="2018-07" db="EMBL/GenBank/DDBJ databases">
        <title>Section-level genome sequencing of Aspergillus section Nigri to investigate inter- and intra-species variation.</title>
        <authorList>
            <consortium name="DOE Joint Genome Institute"/>
            <person name="Vesth T.C."/>
            <person name="Nybo J.L."/>
            <person name="Theobald S."/>
            <person name="Frisvad J.C."/>
            <person name="Larsen T.O."/>
            <person name="Nielsen K.F."/>
            <person name="Hoof J.B."/>
            <person name="Brandl J."/>
            <person name="Salamov A."/>
            <person name="Riley R."/>
            <person name="Gladden J.M."/>
            <person name="Phatale P."/>
            <person name="Nielsen M.T."/>
            <person name="Lyhne E.K."/>
            <person name="Kogle M.E."/>
            <person name="Strasser K."/>
            <person name="McDonnell E."/>
            <person name="Barry K."/>
            <person name="Clum A."/>
            <person name="Chen C."/>
            <person name="Nolan M."/>
            <person name="Sandor L."/>
            <person name="Kuo A."/>
            <person name="Lipzen A."/>
            <person name="Hainaut M."/>
            <person name="Drula E."/>
            <person name="Tsang A."/>
            <person name="Magnuson J.K."/>
            <person name="Henrissat B."/>
            <person name="Wiebenga A."/>
            <person name="Simmons B.A."/>
            <person name="Makela M.R."/>
            <person name="De vries R.P."/>
            <person name="Grigoriev I.V."/>
            <person name="Mortensen U.H."/>
            <person name="Baker S.E."/>
            <person name="Andersen M.R."/>
        </authorList>
    </citation>
    <scope>NUCLEOTIDE SEQUENCE [LARGE SCALE GENOMIC DNA]</scope>
    <source>
        <strain evidence="2 3">ATCC 13157</strain>
    </source>
</reference>
<accession>A0A370P574</accession>
<evidence type="ECO:0000256" key="1">
    <source>
        <dbReference type="SAM" id="SignalP"/>
    </source>
</evidence>
<keyword evidence="3" id="KW-1185">Reference proteome</keyword>
<dbReference type="AlphaFoldDB" id="A0A370P574"/>
<evidence type="ECO:0000313" key="2">
    <source>
        <dbReference type="EMBL" id="RDK37026.1"/>
    </source>
</evidence>